<keyword evidence="3" id="KW-1003">Cell membrane</keyword>
<dbReference type="GO" id="GO:0071972">
    <property type="term" value="F:peptidoglycan L,D-transpeptidase activity"/>
    <property type="evidence" value="ECO:0007669"/>
    <property type="project" value="TreeGrafter"/>
</dbReference>
<evidence type="ECO:0000256" key="11">
    <source>
        <dbReference type="ARBA" id="ARBA00023136"/>
    </source>
</evidence>
<gene>
    <name evidence="15" type="ORF">METZ01_LOCUS46107</name>
</gene>
<keyword evidence="8" id="KW-0133">Cell shape</keyword>
<dbReference type="EMBL" id="UINC01002131">
    <property type="protein sequence ID" value="SUZ93253.1"/>
    <property type="molecule type" value="Genomic_DNA"/>
</dbReference>
<dbReference type="InterPro" id="IPR005311">
    <property type="entry name" value="PBP_dimer"/>
</dbReference>
<dbReference type="SUPFAM" id="SSF56601">
    <property type="entry name" value="beta-lactamase/transpeptidase-like"/>
    <property type="match status" value="1"/>
</dbReference>
<dbReference type="PANTHER" id="PTHR30627">
    <property type="entry name" value="PEPTIDOGLYCAN D,D-TRANSPEPTIDASE"/>
    <property type="match status" value="1"/>
</dbReference>
<dbReference type="GO" id="GO:0009002">
    <property type="term" value="F:serine-type D-Ala-D-Ala carboxypeptidase activity"/>
    <property type="evidence" value="ECO:0007669"/>
    <property type="project" value="InterPro"/>
</dbReference>
<protein>
    <recommendedName>
        <fullName evidence="16">Penicillin-binding protein 2</fullName>
    </recommendedName>
</protein>
<dbReference type="GO" id="GO:0008658">
    <property type="term" value="F:penicillin binding"/>
    <property type="evidence" value="ECO:0007669"/>
    <property type="project" value="InterPro"/>
</dbReference>
<evidence type="ECO:0000256" key="7">
    <source>
        <dbReference type="ARBA" id="ARBA00022801"/>
    </source>
</evidence>
<feature type="domain" description="Penicillin-binding protein transpeptidase" evidence="13">
    <location>
        <begin position="249"/>
        <end position="553"/>
    </location>
</feature>
<keyword evidence="4" id="KW-0997">Cell inner membrane</keyword>
<evidence type="ECO:0000259" key="14">
    <source>
        <dbReference type="Pfam" id="PF03717"/>
    </source>
</evidence>
<evidence type="ECO:0000256" key="6">
    <source>
        <dbReference type="ARBA" id="ARBA00022692"/>
    </source>
</evidence>
<dbReference type="GO" id="GO:0008360">
    <property type="term" value="P:regulation of cell shape"/>
    <property type="evidence" value="ECO:0007669"/>
    <property type="project" value="UniProtKB-KW"/>
</dbReference>
<keyword evidence="12" id="KW-0961">Cell wall biogenesis/degradation</keyword>
<dbReference type="Pfam" id="PF00905">
    <property type="entry name" value="Transpeptidase"/>
    <property type="match status" value="1"/>
</dbReference>
<evidence type="ECO:0000256" key="8">
    <source>
        <dbReference type="ARBA" id="ARBA00022960"/>
    </source>
</evidence>
<evidence type="ECO:0000256" key="4">
    <source>
        <dbReference type="ARBA" id="ARBA00022519"/>
    </source>
</evidence>
<accession>A0A381RWF8</accession>
<organism evidence="15">
    <name type="scientific">marine metagenome</name>
    <dbReference type="NCBI Taxonomy" id="408172"/>
    <lineage>
        <taxon>unclassified sequences</taxon>
        <taxon>metagenomes</taxon>
        <taxon>ecological metagenomes</taxon>
    </lineage>
</organism>
<sequence length="565" mass="64175">MFGILIGRFFQIQILEYDWYSQKANSNRIRKVTTTAPRGLILDRNGQILVDNFPTYVLTAIPWELSDKGEKFEFISTVIGLDSNTVSKSYKKYYRGRFNPTRLAKDLTFDQVSRLEESRINLQGVYYENFPERYFPSRIRGSHIFGIVKEVDRDVRNSLRNKEEYELGDMIGWSGIEKRYENYLKGERGITFYEVDAFGRELGYVMDLEPTDPEPGMNIITTLDLDIQDFIEGIMKNRKGVILVGLGDSGEILGAVSAPDFDPELFTGLILETTWNEIRNNPEKPLLNRFLQGMYPPGSIVKSVTQAALIEKAGFDPNTFFHCDGSYQFGDRLFGCWWQEGHGELDLTGAMVNSCDIYFYKAVQYLELDQLAEMFVEFGFGEATQIDIPGEVDGLVPDKDYMNKRHGRYNWSKGALLNICIGQGEVLVTPIQVLNYLNLLATRGNAYRPHLVMVDEPPVNEIPTLKDETWDRIISDMRLIITDENGTGKNAEPDIPGMLVYGKTGTAENAHGESHAWFIGWAEYADQKYSVVILLENAGSGGKVAAPIAKMIFNEIYKSDKLVYK</sequence>
<dbReference type="InterPro" id="IPR036138">
    <property type="entry name" value="PBP_dimer_sf"/>
</dbReference>
<evidence type="ECO:0000256" key="9">
    <source>
        <dbReference type="ARBA" id="ARBA00022984"/>
    </source>
</evidence>
<dbReference type="InterPro" id="IPR001460">
    <property type="entry name" value="PCN-bd_Tpept"/>
</dbReference>
<reference evidence="15" key="1">
    <citation type="submission" date="2018-05" db="EMBL/GenBank/DDBJ databases">
        <authorList>
            <person name="Lanie J.A."/>
            <person name="Ng W.-L."/>
            <person name="Kazmierczak K.M."/>
            <person name="Andrzejewski T.M."/>
            <person name="Davidsen T.M."/>
            <person name="Wayne K.J."/>
            <person name="Tettelin H."/>
            <person name="Glass J.I."/>
            <person name="Rusch D."/>
            <person name="Podicherti R."/>
            <person name="Tsui H.-C.T."/>
            <person name="Winkler M.E."/>
        </authorList>
    </citation>
    <scope>NUCLEOTIDE SEQUENCE</scope>
</reference>
<evidence type="ECO:0008006" key="16">
    <source>
        <dbReference type="Google" id="ProtNLM"/>
    </source>
</evidence>
<evidence type="ECO:0000259" key="13">
    <source>
        <dbReference type="Pfam" id="PF00905"/>
    </source>
</evidence>
<keyword evidence="11" id="KW-0472">Membrane</keyword>
<evidence type="ECO:0000313" key="15">
    <source>
        <dbReference type="EMBL" id="SUZ93253.1"/>
    </source>
</evidence>
<dbReference type="InterPro" id="IPR017790">
    <property type="entry name" value="Penicillin-binding_protein_2"/>
</dbReference>
<keyword evidence="7" id="KW-0378">Hydrolase</keyword>
<evidence type="ECO:0000256" key="1">
    <source>
        <dbReference type="ARBA" id="ARBA00004167"/>
    </source>
</evidence>
<dbReference type="InterPro" id="IPR012338">
    <property type="entry name" value="Beta-lactam/transpept-like"/>
</dbReference>
<dbReference type="GO" id="GO:0006508">
    <property type="term" value="P:proteolysis"/>
    <property type="evidence" value="ECO:0007669"/>
    <property type="project" value="UniProtKB-KW"/>
</dbReference>
<keyword evidence="9" id="KW-0573">Peptidoglycan synthesis</keyword>
<evidence type="ECO:0000256" key="10">
    <source>
        <dbReference type="ARBA" id="ARBA00022989"/>
    </source>
</evidence>
<dbReference type="GO" id="GO:0005886">
    <property type="term" value="C:plasma membrane"/>
    <property type="evidence" value="ECO:0007669"/>
    <property type="project" value="UniProtKB-SubCell"/>
</dbReference>
<dbReference type="Pfam" id="PF03717">
    <property type="entry name" value="PBP_dimer"/>
    <property type="match status" value="1"/>
</dbReference>
<dbReference type="PANTHER" id="PTHR30627:SF2">
    <property type="entry name" value="PEPTIDOGLYCAN D,D-TRANSPEPTIDASE MRDA"/>
    <property type="match status" value="1"/>
</dbReference>
<dbReference type="AlphaFoldDB" id="A0A381RWF8"/>
<dbReference type="InterPro" id="IPR050515">
    <property type="entry name" value="Beta-lactam/transpept"/>
</dbReference>
<dbReference type="NCBIfam" id="TIGR03423">
    <property type="entry name" value="pbp2_mrdA"/>
    <property type="match status" value="1"/>
</dbReference>
<proteinExistence type="predicted"/>
<name>A0A381RWF8_9ZZZZ</name>
<dbReference type="GO" id="GO:0071555">
    <property type="term" value="P:cell wall organization"/>
    <property type="evidence" value="ECO:0007669"/>
    <property type="project" value="UniProtKB-KW"/>
</dbReference>
<dbReference type="Gene3D" id="3.40.710.10">
    <property type="entry name" value="DD-peptidase/beta-lactamase superfamily"/>
    <property type="match status" value="1"/>
</dbReference>
<comment type="subcellular location">
    <subcellularLocation>
        <location evidence="2">Cell membrane</location>
    </subcellularLocation>
    <subcellularLocation>
        <location evidence="1">Membrane</location>
        <topology evidence="1">Single-pass membrane protein</topology>
    </subcellularLocation>
</comment>
<evidence type="ECO:0000256" key="3">
    <source>
        <dbReference type="ARBA" id="ARBA00022475"/>
    </source>
</evidence>
<feature type="domain" description="Penicillin-binding protein dimerisation" evidence="14">
    <location>
        <begin position="34"/>
        <end position="202"/>
    </location>
</feature>
<keyword evidence="6" id="KW-0812">Transmembrane</keyword>
<dbReference type="GO" id="GO:0009252">
    <property type="term" value="P:peptidoglycan biosynthetic process"/>
    <property type="evidence" value="ECO:0007669"/>
    <property type="project" value="UniProtKB-KW"/>
</dbReference>
<evidence type="ECO:0000256" key="5">
    <source>
        <dbReference type="ARBA" id="ARBA00022670"/>
    </source>
</evidence>
<evidence type="ECO:0000256" key="12">
    <source>
        <dbReference type="ARBA" id="ARBA00023316"/>
    </source>
</evidence>
<dbReference type="Gene3D" id="3.90.1310.10">
    <property type="entry name" value="Penicillin-binding protein 2a (Domain 2)"/>
    <property type="match status" value="1"/>
</dbReference>
<keyword evidence="10" id="KW-1133">Transmembrane helix</keyword>
<dbReference type="SUPFAM" id="SSF56519">
    <property type="entry name" value="Penicillin binding protein dimerisation domain"/>
    <property type="match status" value="1"/>
</dbReference>
<evidence type="ECO:0000256" key="2">
    <source>
        <dbReference type="ARBA" id="ARBA00004236"/>
    </source>
</evidence>
<keyword evidence="5" id="KW-0645">Protease</keyword>